<comment type="caution">
    <text evidence="3">The sequence shown here is derived from an EMBL/GenBank/DDBJ whole genome shotgun (WGS) entry which is preliminary data.</text>
</comment>
<evidence type="ECO:0000313" key="3">
    <source>
        <dbReference type="EMBL" id="MFC5660414.1"/>
    </source>
</evidence>
<dbReference type="Gene3D" id="3.90.1200.10">
    <property type="match status" value="1"/>
</dbReference>
<evidence type="ECO:0000259" key="2">
    <source>
        <dbReference type="Pfam" id="PF01636"/>
    </source>
</evidence>
<organism evidence="3 4">
    <name type="scientific">Streptomyces nogalater</name>
    <dbReference type="NCBI Taxonomy" id="38314"/>
    <lineage>
        <taxon>Bacteria</taxon>
        <taxon>Bacillati</taxon>
        <taxon>Actinomycetota</taxon>
        <taxon>Actinomycetes</taxon>
        <taxon>Kitasatosporales</taxon>
        <taxon>Streptomycetaceae</taxon>
        <taxon>Streptomyces</taxon>
    </lineage>
</organism>
<name>A0ABW0WU28_STRNO</name>
<dbReference type="InterPro" id="IPR002575">
    <property type="entry name" value="Aminoglycoside_PTrfase"/>
</dbReference>
<feature type="domain" description="Aminoglycoside phosphotransferase" evidence="2">
    <location>
        <begin position="34"/>
        <end position="281"/>
    </location>
</feature>
<dbReference type="PANTHER" id="PTHR21064:SF6">
    <property type="entry name" value="AMINOGLYCOSIDE PHOSPHOTRANSFERASE DOMAIN-CONTAINING PROTEIN"/>
    <property type="match status" value="1"/>
</dbReference>
<dbReference type="RefSeq" id="WP_344348893.1">
    <property type="nucleotide sequence ID" value="NZ_BAAASM010000020.1"/>
</dbReference>
<accession>A0ABW0WU28</accession>
<dbReference type="InterPro" id="IPR050249">
    <property type="entry name" value="Pseudomonas-type_ThrB"/>
</dbReference>
<reference evidence="4" key="1">
    <citation type="journal article" date="2019" name="Int. J. Syst. Evol. Microbiol.">
        <title>The Global Catalogue of Microorganisms (GCM) 10K type strain sequencing project: providing services to taxonomists for standard genome sequencing and annotation.</title>
        <authorList>
            <consortium name="The Broad Institute Genomics Platform"/>
            <consortium name="The Broad Institute Genome Sequencing Center for Infectious Disease"/>
            <person name="Wu L."/>
            <person name="Ma J."/>
        </authorList>
    </citation>
    <scope>NUCLEOTIDE SEQUENCE [LARGE SCALE GENOMIC DNA]</scope>
    <source>
        <strain evidence="4">KCTC 5701</strain>
    </source>
</reference>
<protein>
    <submittedName>
        <fullName evidence="3">Phosphotransferase</fullName>
    </submittedName>
</protein>
<dbReference type="SUPFAM" id="SSF56112">
    <property type="entry name" value="Protein kinase-like (PK-like)"/>
    <property type="match status" value="1"/>
</dbReference>
<keyword evidence="4" id="KW-1185">Reference proteome</keyword>
<dbReference type="Gene3D" id="3.30.200.20">
    <property type="entry name" value="Phosphorylase Kinase, domain 1"/>
    <property type="match status" value="1"/>
</dbReference>
<comment type="similarity">
    <text evidence="1">Belongs to the pseudomonas-type ThrB family.</text>
</comment>
<evidence type="ECO:0000256" key="1">
    <source>
        <dbReference type="ARBA" id="ARBA00038240"/>
    </source>
</evidence>
<dbReference type="InterPro" id="IPR011009">
    <property type="entry name" value="Kinase-like_dom_sf"/>
</dbReference>
<dbReference type="EMBL" id="JBHSOE010000096">
    <property type="protein sequence ID" value="MFC5660414.1"/>
    <property type="molecule type" value="Genomic_DNA"/>
</dbReference>
<gene>
    <name evidence="3" type="ORF">ACFP3J_33730</name>
</gene>
<sequence>MIDATAAARSDIAESVLGELIDAFGLGEVRERRYLAGGLMNANWRLDTPVGRFALKRVTDVSLERLQRNLGVLAALSAEGVPVSAPVPTISGALAAQAGGGAWCLFPWVAGSHVRGVDLTLPQVGALGAELGRLHLSLGRACGRGLLPGVPETIIAEITSPERAVEKAERLSAAIRDKGTDSHFDKKVAVALERRRTLVFKHADQRPRSVRPEGGHGWTHGDVQYRNLLWEGGELAAILDWDRVAVRPYAEEVARTAQVQFGAGGVFDLARVSAFVDGYRSVVPLGSSALVDGARRLWWKRMTDFWQLEFHYDRGDLSFDELFTADEALLHWWTDRLDQVEDAFATRYGLTRD</sequence>
<dbReference type="Proteomes" id="UP001596065">
    <property type="component" value="Unassembled WGS sequence"/>
</dbReference>
<proteinExistence type="inferred from homology"/>
<dbReference type="Pfam" id="PF01636">
    <property type="entry name" value="APH"/>
    <property type="match status" value="1"/>
</dbReference>
<evidence type="ECO:0000313" key="4">
    <source>
        <dbReference type="Proteomes" id="UP001596065"/>
    </source>
</evidence>
<dbReference type="PANTHER" id="PTHR21064">
    <property type="entry name" value="AMINOGLYCOSIDE PHOSPHOTRANSFERASE DOMAIN-CONTAINING PROTEIN-RELATED"/>
    <property type="match status" value="1"/>
</dbReference>